<accession>A0AAW0IWC6</accession>
<reference evidence="1 2" key="1">
    <citation type="journal article" date="2023" name="bioRxiv">
        <title>Conserved and derived expression patterns and positive selection on dental genes reveal complex evolutionary context of ever-growing rodent molars.</title>
        <authorList>
            <person name="Calamari Z.T."/>
            <person name="Song A."/>
            <person name="Cohen E."/>
            <person name="Akter M."/>
            <person name="Roy R.D."/>
            <person name="Hallikas O."/>
            <person name="Christensen M.M."/>
            <person name="Li P."/>
            <person name="Marangoni P."/>
            <person name="Jernvall J."/>
            <person name="Klein O.D."/>
        </authorList>
    </citation>
    <scope>NUCLEOTIDE SEQUENCE [LARGE SCALE GENOMIC DNA]</scope>
    <source>
        <strain evidence="1">V071</strain>
    </source>
</reference>
<dbReference type="EMBL" id="JBBHLL010000085">
    <property type="protein sequence ID" value="KAK7818715.1"/>
    <property type="molecule type" value="Genomic_DNA"/>
</dbReference>
<proteinExistence type="predicted"/>
<dbReference type="AlphaFoldDB" id="A0AAW0IWC6"/>
<sequence>MTEIPFTVFLFSLKTLEDLFDHEREQDRAKQLRAVNKQRGQACKDGNQTKGITGLERMFIYANARKQVIQNINQLKFDDSEKRVTLIRGSTSRPSFVSL</sequence>
<keyword evidence="2" id="KW-1185">Reference proteome</keyword>
<gene>
    <name evidence="1" type="ORF">U0070_019259</name>
</gene>
<name>A0AAW0IWC6_MYOGA</name>
<dbReference type="Proteomes" id="UP001488838">
    <property type="component" value="Unassembled WGS sequence"/>
</dbReference>
<comment type="caution">
    <text evidence="1">The sequence shown here is derived from an EMBL/GenBank/DDBJ whole genome shotgun (WGS) entry which is preliminary data.</text>
</comment>
<organism evidence="1 2">
    <name type="scientific">Myodes glareolus</name>
    <name type="common">Bank vole</name>
    <name type="synonym">Clethrionomys glareolus</name>
    <dbReference type="NCBI Taxonomy" id="447135"/>
    <lineage>
        <taxon>Eukaryota</taxon>
        <taxon>Metazoa</taxon>
        <taxon>Chordata</taxon>
        <taxon>Craniata</taxon>
        <taxon>Vertebrata</taxon>
        <taxon>Euteleostomi</taxon>
        <taxon>Mammalia</taxon>
        <taxon>Eutheria</taxon>
        <taxon>Euarchontoglires</taxon>
        <taxon>Glires</taxon>
        <taxon>Rodentia</taxon>
        <taxon>Myomorpha</taxon>
        <taxon>Muroidea</taxon>
        <taxon>Cricetidae</taxon>
        <taxon>Arvicolinae</taxon>
        <taxon>Myodes</taxon>
    </lineage>
</organism>
<evidence type="ECO:0000313" key="1">
    <source>
        <dbReference type="EMBL" id="KAK7818715.1"/>
    </source>
</evidence>
<protein>
    <submittedName>
        <fullName evidence="1">Uncharacterized protein</fullName>
    </submittedName>
</protein>
<evidence type="ECO:0000313" key="2">
    <source>
        <dbReference type="Proteomes" id="UP001488838"/>
    </source>
</evidence>